<sequence>MVDRRNRVPAREPTGAKRPILLVGSNGMAPEVLDAVRAAGSHEPAGFLDDDADRHGTWLDGVPVIGGLDAVTLHPDAELVLCAARGGARASLAARLTTAGIPDARYAVVRHPSVDVPRGCTPGPGTVLLAHVALAGDVQIGRHVMVMPNATLHHGAVLEDFVTLAAGVSLGARVHVGRWAYLGMNASVRERVRVGADAVLGMGAAAVRDVPARETWAGVPAEVLRTWVEPW</sequence>
<organism evidence="1 2">
    <name type="scientific">Georgenia yuyongxinii</name>
    <dbReference type="NCBI Taxonomy" id="2589797"/>
    <lineage>
        <taxon>Bacteria</taxon>
        <taxon>Bacillati</taxon>
        <taxon>Actinomycetota</taxon>
        <taxon>Actinomycetes</taxon>
        <taxon>Micrococcales</taxon>
        <taxon>Bogoriellaceae</taxon>
        <taxon>Georgenia</taxon>
    </lineage>
</organism>
<proteinExistence type="predicted"/>
<dbReference type="PANTHER" id="PTHR43300">
    <property type="entry name" value="ACETYLTRANSFERASE"/>
    <property type="match status" value="1"/>
</dbReference>
<evidence type="ECO:0000313" key="1">
    <source>
        <dbReference type="EMBL" id="TRW43706.1"/>
    </source>
</evidence>
<dbReference type="GO" id="GO:0016740">
    <property type="term" value="F:transferase activity"/>
    <property type="evidence" value="ECO:0007669"/>
    <property type="project" value="UniProtKB-KW"/>
</dbReference>
<reference evidence="1 2" key="1">
    <citation type="submission" date="2019-07" db="EMBL/GenBank/DDBJ databases">
        <title>Georgenia wutianyii sp. nov. and Georgenia *** sp. nov. isolated from plateau pika (Ochotona curzoniae) in the Qinghai-Tibet plateau of China.</title>
        <authorList>
            <person name="Tian Z."/>
        </authorList>
    </citation>
    <scope>NUCLEOTIDE SEQUENCE [LARGE SCALE GENOMIC DNA]</scope>
    <source>
        <strain evidence="1 2">Z446</strain>
    </source>
</reference>
<keyword evidence="1" id="KW-0808">Transferase</keyword>
<accession>A0A552WLT1</accession>
<name>A0A552WLT1_9MICO</name>
<evidence type="ECO:0000313" key="2">
    <source>
        <dbReference type="Proteomes" id="UP000318693"/>
    </source>
</evidence>
<dbReference type="EMBL" id="VJXR01000069">
    <property type="protein sequence ID" value="TRW43706.1"/>
    <property type="molecule type" value="Genomic_DNA"/>
</dbReference>
<dbReference type="Gene3D" id="2.160.10.10">
    <property type="entry name" value="Hexapeptide repeat proteins"/>
    <property type="match status" value="1"/>
</dbReference>
<dbReference type="Proteomes" id="UP000318693">
    <property type="component" value="Unassembled WGS sequence"/>
</dbReference>
<protein>
    <submittedName>
        <fullName evidence="1">Acetyltransferase</fullName>
    </submittedName>
</protein>
<dbReference type="Gene3D" id="3.40.50.20">
    <property type="match status" value="1"/>
</dbReference>
<comment type="caution">
    <text evidence="1">The sequence shown here is derived from an EMBL/GenBank/DDBJ whole genome shotgun (WGS) entry which is preliminary data.</text>
</comment>
<dbReference type="SUPFAM" id="SSF51161">
    <property type="entry name" value="Trimeric LpxA-like enzymes"/>
    <property type="match status" value="1"/>
</dbReference>
<dbReference type="InterPro" id="IPR050179">
    <property type="entry name" value="Trans_hexapeptide_repeat"/>
</dbReference>
<dbReference type="AlphaFoldDB" id="A0A552WLT1"/>
<dbReference type="InterPro" id="IPR011004">
    <property type="entry name" value="Trimer_LpxA-like_sf"/>
</dbReference>
<gene>
    <name evidence="1" type="ORF">FJ693_16650</name>
</gene>
<dbReference type="CDD" id="cd03360">
    <property type="entry name" value="LbH_AT_putative"/>
    <property type="match status" value="1"/>
</dbReference>
<dbReference type="InterPro" id="IPR020019">
    <property type="entry name" value="AcTrfase_PglD-like"/>
</dbReference>
<keyword evidence="2" id="KW-1185">Reference proteome</keyword>
<dbReference type="PANTHER" id="PTHR43300:SF7">
    <property type="entry name" value="UDP-N-ACETYLBACILLOSAMINE N-ACETYLTRANSFERASE"/>
    <property type="match status" value="1"/>
</dbReference>